<organism evidence="6 7">
    <name type="scientific">Aspergillus bertholletiae</name>
    <dbReference type="NCBI Taxonomy" id="1226010"/>
    <lineage>
        <taxon>Eukaryota</taxon>
        <taxon>Fungi</taxon>
        <taxon>Dikarya</taxon>
        <taxon>Ascomycota</taxon>
        <taxon>Pezizomycotina</taxon>
        <taxon>Eurotiomycetes</taxon>
        <taxon>Eurotiomycetidae</taxon>
        <taxon>Eurotiales</taxon>
        <taxon>Aspergillaceae</taxon>
        <taxon>Aspergillus</taxon>
        <taxon>Aspergillus subgen. Circumdati</taxon>
    </lineage>
</organism>
<dbReference type="EMBL" id="ML736169">
    <property type="protein sequence ID" value="KAE8381631.1"/>
    <property type="molecule type" value="Genomic_DNA"/>
</dbReference>
<dbReference type="InterPro" id="IPR036291">
    <property type="entry name" value="NAD(P)-bd_dom_sf"/>
</dbReference>
<dbReference type="PANTHER" id="PTHR45348:SF2">
    <property type="entry name" value="ZINC-TYPE ALCOHOL DEHYDROGENASE-LIKE PROTEIN C2E1P3.01"/>
    <property type="match status" value="1"/>
</dbReference>
<evidence type="ECO:0000313" key="7">
    <source>
        <dbReference type="Proteomes" id="UP000326198"/>
    </source>
</evidence>
<name>A0A5N7BIM0_9EURO</name>
<dbReference type="CDD" id="cd08249">
    <property type="entry name" value="enoyl_reductase_like"/>
    <property type="match status" value="1"/>
</dbReference>
<dbReference type="InterPro" id="IPR020843">
    <property type="entry name" value="ER"/>
</dbReference>
<evidence type="ECO:0000256" key="4">
    <source>
        <dbReference type="ARBA" id="ARBA00023002"/>
    </source>
</evidence>
<dbReference type="SMART" id="SM00829">
    <property type="entry name" value="PKS_ER"/>
    <property type="match status" value="1"/>
</dbReference>
<evidence type="ECO:0000256" key="1">
    <source>
        <dbReference type="ARBA" id="ARBA00008072"/>
    </source>
</evidence>
<evidence type="ECO:0000313" key="6">
    <source>
        <dbReference type="EMBL" id="KAE8381631.1"/>
    </source>
</evidence>
<dbReference type="Gene3D" id="3.40.50.720">
    <property type="entry name" value="NAD(P)-binding Rossmann-like Domain"/>
    <property type="match status" value="1"/>
</dbReference>
<comment type="similarity">
    <text evidence="1">Belongs to the zinc-containing alcohol dehydrogenase family.</text>
</comment>
<evidence type="ECO:0000256" key="2">
    <source>
        <dbReference type="ARBA" id="ARBA00022741"/>
    </source>
</evidence>
<dbReference type="InterPro" id="IPR013154">
    <property type="entry name" value="ADH-like_N"/>
</dbReference>
<dbReference type="SUPFAM" id="SSF50129">
    <property type="entry name" value="GroES-like"/>
    <property type="match status" value="1"/>
</dbReference>
<gene>
    <name evidence="6" type="ORF">BDV26DRAFT_278630</name>
</gene>
<evidence type="ECO:0000256" key="3">
    <source>
        <dbReference type="ARBA" id="ARBA00022857"/>
    </source>
</evidence>
<dbReference type="InterPro" id="IPR047122">
    <property type="entry name" value="Trans-enoyl_RdTase-like"/>
</dbReference>
<keyword evidence="7" id="KW-1185">Reference proteome</keyword>
<dbReference type="SUPFAM" id="SSF51735">
    <property type="entry name" value="NAD(P)-binding Rossmann-fold domains"/>
    <property type="match status" value="1"/>
</dbReference>
<dbReference type="Pfam" id="PF08240">
    <property type="entry name" value="ADH_N"/>
    <property type="match status" value="1"/>
</dbReference>
<dbReference type="OrthoDB" id="3509362at2759"/>
<protein>
    <submittedName>
        <fullName evidence="6">Chaperonin 10-like protein</fullName>
    </submittedName>
</protein>
<keyword evidence="2" id="KW-0547">Nucleotide-binding</keyword>
<feature type="domain" description="Enoyl reductase (ER)" evidence="5">
    <location>
        <begin position="11"/>
        <end position="339"/>
    </location>
</feature>
<keyword evidence="4" id="KW-0560">Oxidoreductase</keyword>
<keyword evidence="3" id="KW-0521">NADP</keyword>
<accession>A0A5N7BIM0</accession>
<reference evidence="6 7" key="1">
    <citation type="submission" date="2019-04" db="EMBL/GenBank/DDBJ databases">
        <title>Friends and foes A comparative genomics studyof 23 Aspergillus species from section Flavi.</title>
        <authorList>
            <consortium name="DOE Joint Genome Institute"/>
            <person name="Kjaerbolling I."/>
            <person name="Vesth T."/>
            <person name="Frisvad J.C."/>
            <person name="Nybo J.L."/>
            <person name="Theobald S."/>
            <person name="Kildgaard S."/>
            <person name="Isbrandt T."/>
            <person name="Kuo A."/>
            <person name="Sato A."/>
            <person name="Lyhne E.K."/>
            <person name="Kogle M.E."/>
            <person name="Wiebenga A."/>
            <person name="Kun R.S."/>
            <person name="Lubbers R.J."/>
            <person name="Makela M.R."/>
            <person name="Barry K."/>
            <person name="Chovatia M."/>
            <person name="Clum A."/>
            <person name="Daum C."/>
            <person name="Haridas S."/>
            <person name="He G."/>
            <person name="LaButti K."/>
            <person name="Lipzen A."/>
            <person name="Mondo S."/>
            <person name="Riley R."/>
            <person name="Salamov A."/>
            <person name="Simmons B.A."/>
            <person name="Magnuson J.K."/>
            <person name="Henrissat B."/>
            <person name="Mortensen U.H."/>
            <person name="Larsen T.O."/>
            <person name="Devries R.P."/>
            <person name="Grigoriev I.V."/>
            <person name="Machida M."/>
            <person name="Baker S.E."/>
            <person name="Andersen M.R."/>
        </authorList>
    </citation>
    <scope>NUCLEOTIDE SEQUENCE [LARGE SCALE GENOMIC DNA]</scope>
    <source>
        <strain evidence="6 7">IBT 29228</strain>
    </source>
</reference>
<sequence>MEGNRAAVLKSPRESVEVGPIETWTPGAGEVLVRNELIAFNPIEAKIQRLEIFNIDYPAVLGYTFGGTIISVGPNVDSVKVGDRVAVARWGRAAGDIRFGAFQKYPLSLEENVVKLDQQTSLEQGCGVIANLATVIGALSVCMNLAYPPINDRATANGKRILIYGGSSSVGGLAVQYATDAGYEVVTTSSPSNWSLVQSRGPSYIFDHTTPKEQLLEFLKADGPYDGIFDAIGSAEVTQLLGEFLAEEGGVFWSTSPTPADSDLPKNVKKEFASYSNVLVSQDEHKDTKAWYLQEYLPKSLSSGRIFSNPSYVFPGGLDSIQNVLDTFMAGKVSGKKVFVNLQE</sequence>
<dbReference type="GO" id="GO:0016651">
    <property type="term" value="F:oxidoreductase activity, acting on NAD(P)H"/>
    <property type="evidence" value="ECO:0007669"/>
    <property type="project" value="InterPro"/>
</dbReference>
<proteinExistence type="inferred from homology"/>
<dbReference type="PANTHER" id="PTHR45348">
    <property type="entry name" value="HYPOTHETICAL OXIDOREDUCTASE (EUROFUNG)"/>
    <property type="match status" value="1"/>
</dbReference>
<dbReference type="InterPro" id="IPR011032">
    <property type="entry name" value="GroES-like_sf"/>
</dbReference>
<dbReference type="Gene3D" id="3.90.180.10">
    <property type="entry name" value="Medium-chain alcohol dehydrogenases, catalytic domain"/>
    <property type="match status" value="1"/>
</dbReference>
<dbReference type="Proteomes" id="UP000326198">
    <property type="component" value="Unassembled WGS sequence"/>
</dbReference>
<evidence type="ECO:0000259" key="5">
    <source>
        <dbReference type="SMART" id="SM00829"/>
    </source>
</evidence>
<dbReference type="AlphaFoldDB" id="A0A5N7BIM0"/>
<dbReference type="GO" id="GO:0000166">
    <property type="term" value="F:nucleotide binding"/>
    <property type="evidence" value="ECO:0007669"/>
    <property type="project" value="UniProtKB-KW"/>
</dbReference>